<dbReference type="Proteomes" id="UP001597304">
    <property type="component" value="Unassembled WGS sequence"/>
</dbReference>
<dbReference type="SUPFAM" id="SSF46894">
    <property type="entry name" value="C-terminal effector domain of the bipartite response regulators"/>
    <property type="match status" value="1"/>
</dbReference>
<dbReference type="Pfam" id="PF00196">
    <property type="entry name" value="GerE"/>
    <property type="match status" value="1"/>
</dbReference>
<dbReference type="PANTHER" id="PTHR44688:SF16">
    <property type="entry name" value="DNA-BINDING TRANSCRIPTIONAL ACTIVATOR DEVR_DOSR"/>
    <property type="match status" value="1"/>
</dbReference>
<dbReference type="CDD" id="cd06170">
    <property type="entry name" value="LuxR_C_like"/>
    <property type="match status" value="1"/>
</dbReference>
<keyword evidence="2" id="KW-0238">DNA-binding</keyword>
<dbReference type="PRINTS" id="PR00038">
    <property type="entry name" value="HTHLUXR"/>
</dbReference>
<evidence type="ECO:0000256" key="2">
    <source>
        <dbReference type="ARBA" id="ARBA00023125"/>
    </source>
</evidence>
<accession>A0ABW4KWB7</accession>
<evidence type="ECO:0000256" key="1">
    <source>
        <dbReference type="ARBA" id="ARBA00023015"/>
    </source>
</evidence>
<dbReference type="RefSeq" id="WP_147914211.1">
    <property type="nucleotide sequence ID" value="NZ_JBHUEJ010000037.1"/>
</dbReference>
<evidence type="ECO:0000256" key="3">
    <source>
        <dbReference type="ARBA" id="ARBA00023163"/>
    </source>
</evidence>
<protein>
    <submittedName>
        <fullName evidence="5">Response regulator transcription factor</fullName>
    </submittedName>
</protein>
<dbReference type="SMART" id="SM00421">
    <property type="entry name" value="HTH_LUXR"/>
    <property type="match status" value="1"/>
</dbReference>
<keyword evidence="3" id="KW-0804">Transcription</keyword>
<comment type="caution">
    <text evidence="5">The sequence shown here is derived from an EMBL/GenBank/DDBJ whole genome shotgun (WGS) entry which is preliminary data.</text>
</comment>
<organism evidence="5 6">
    <name type="scientific">Ottowia flava</name>
    <dbReference type="NCBI Taxonomy" id="2675430"/>
    <lineage>
        <taxon>Bacteria</taxon>
        <taxon>Pseudomonadati</taxon>
        <taxon>Pseudomonadota</taxon>
        <taxon>Betaproteobacteria</taxon>
        <taxon>Burkholderiales</taxon>
        <taxon>Comamonadaceae</taxon>
        <taxon>Ottowia</taxon>
    </lineage>
</organism>
<dbReference type="PROSITE" id="PS50043">
    <property type="entry name" value="HTH_LUXR_2"/>
    <property type="match status" value="1"/>
</dbReference>
<dbReference type="EMBL" id="JBHUEJ010000037">
    <property type="protein sequence ID" value="MFD1712322.1"/>
    <property type="molecule type" value="Genomic_DNA"/>
</dbReference>
<sequence length="121" mass="12504">MTSDIAPVERPIAEADGATPPVLAELGTPVAPSTVSINPGSAPLHGLLTQRQIEVLNLLSIGQSNKQIAHTLGIREGTVKIHLGAIFRALRARNRTAAVVAAQALVAAESFGGNKVVARSE</sequence>
<gene>
    <name evidence="5" type="ORF">ACFSF0_17100</name>
</gene>
<dbReference type="Gene3D" id="1.10.10.10">
    <property type="entry name" value="Winged helix-like DNA-binding domain superfamily/Winged helix DNA-binding domain"/>
    <property type="match status" value="1"/>
</dbReference>
<dbReference type="InterPro" id="IPR036388">
    <property type="entry name" value="WH-like_DNA-bd_sf"/>
</dbReference>
<proteinExistence type="predicted"/>
<keyword evidence="6" id="KW-1185">Reference proteome</keyword>
<evidence type="ECO:0000259" key="4">
    <source>
        <dbReference type="PROSITE" id="PS50043"/>
    </source>
</evidence>
<evidence type="ECO:0000313" key="6">
    <source>
        <dbReference type="Proteomes" id="UP001597304"/>
    </source>
</evidence>
<reference evidence="6" key="1">
    <citation type="journal article" date="2019" name="Int. J. Syst. Evol. Microbiol.">
        <title>The Global Catalogue of Microorganisms (GCM) 10K type strain sequencing project: providing services to taxonomists for standard genome sequencing and annotation.</title>
        <authorList>
            <consortium name="The Broad Institute Genomics Platform"/>
            <consortium name="The Broad Institute Genome Sequencing Center for Infectious Disease"/>
            <person name="Wu L."/>
            <person name="Ma J."/>
        </authorList>
    </citation>
    <scope>NUCLEOTIDE SEQUENCE [LARGE SCALE GENOMIC DNA]</scope>
    <source>
        <strain evidence="6">LMG 29247</strain>
    </source>
</reference>
<feature type="domain" description="HTH luxR-type" evidence="4">
    <location>
        <begin position="41"/>
        <end position="106"/>
    </location>
</feature>
<name>A0ABW4KWB7_9BURK</name>
<dbReference type="InterPro" id="IPR016032">
    <property type="entry name" value="Sig_transdc_resp-reg_C-effctor"/>
</dbReference>
<dbReference type="InterPro" id="IPR000792">
    <property type="entry name" value="Tscrpt_reg_LuxR_C"/>
</dbReference>
<evidence type="ECO:0000313" key="5">
    <source>
        <dbReference type="EMBL" id="MFD1712322.1"/>
    </source>
</evidence>
<dbReference type="PANTHER" id="PTHR44688">
    <property type="entry name" value="DNA-BINDING TRANSCRIPTIONAL ACTIVATOR DEVR_DOSR"/>
    <property type="match status" value="1"/>
</dbReference>
<keyword evidence="1" id="KW-0805">Transcription regulation</keyword>